<evidence type="ECO:0000313" key="2">
    <source>
        <dbReference type="Proteomes" id="UP000676776"/>
    </source>
</evidence>
<protein>
    <submittedName>
        <fullName evidence="1">UDP-2,4-diacetamido-2,4, 6-trideoxy-beta-L-altropyranose hydrolase</fullName>
        <ecNumber evidence="1">3.6.1.57</ecNumber>
    </submittedName>
</protein>
<sequence length="338" mass="38709">MIDKTILFRADGNVQIGLGHLFRLFSLVEMLKSKYKFIFLTKADSTSSVIPEQYPLATIPLEFSTEEEIRWLSSRFESKNHILIADGYQFNTNYQKEVKSKGFSLVYIDDLGKERMFADIVINHSPGLKSQDYFSEPYTKFALGTEYAMLRPKFIEAAKKIRAIRPIKEVFLCFGGSDPFNFTQRFAQLLLELNQIERIHIVLGGAYKHESLKDLIKENENRISSYSNLSESSLLSVMKQCDFGIAPASTILYELCCVKMPILSGYYVDNQENIYNGFLNEGAICGVGDLKLRTDQELKKSITALLEMKDYSEFILSQSRLFDSNITNRIKDLVKELC</sequence>
<dbReference type="RefSeq" id="WP_208152008.1">
    <property type="nucleotide sequence ID" value="NZ_JAGEVF010000001.1"/>
</dbReference>
<dbReference type="NCBIfam" id="TIGR03590">
    <property type="entry name" value="PseG"/>
    <property type="match status" value="1"/>
</dbReference>
<dbReference type="EMBL" id="JAGEVF010000001">
    <property type="protein sequence ID" value="MBO3115233.1"/>
    <property type="molecule type" value="Genomic_DNA"/>
</dbReference>
<dbReference type="Gene3D" id="3.40.50.11190">
    <property type="match status" value="1"/>
</dbReference>
<dbReference type="InterPro" id="IPR020023">
    <property type="entry name" value="PseG"/>
</dbReference>
<accession>A0ABS3SXL7</accession>
<name>A0ABS3SXL7_9FLAO</name>
<dbReference type="SUPFAM" id="SSF53756">
    <property type="entry name" value="UDP-Glycosyltransferase/glycogen phosphorylase"/>
    <property type="match status" value="1"/>
</dbReference>
<gene>
    <name evidence="1" type="primary">pseG</name>
    <name evidence="1" type="ORF">J4050_00645</name>
</gene>
<comment type="caution">
    <text evidence="1">The sequence shown here is derived from an EMBL/GenBank/DDBJ whole genome shotgun (WGS) entry which is preliminary data.</text>
</comment>
<dbReference type="GO" id="GO:0016787">
    <property type="term" value="F:hydrolase activity"/>
    <property type="evidence" value="ECO:0007669"/>
    <property type="project" value="UniProtKB-KW"/>
</dbReference>
<proteinExistence type="predicted"/>
<keyword evidence="1" id="KW-0378">Hydrolase</keyword>
<evidence type="ECO:0000313" key="1">
    <source>
        <dbReference type="EMBL" id="MBO3115233.1"/>
    </source>
</evidence>
<reference evidence="1 2" key="1">
    <citation type="submission" date="2021-03" db="EMBL/GenBank/DDBJ databases">
        <title>Winogradskyella sp. nov., isolated from costal sediment.</title>
        <authorList>
            <person name="Gao C."/>
        </authorList>
    </citation>
    <scope>NUCLEOTIDE SEQUENCE [LARGE SCALE GENOMIC DNA]</scope>
    <source>
        <strain evidence="1 2">DF17</strain>
    </source>
</reference>
<organism evidence="1 2">
    <name type="scientific">Winogradskyella pelagia</name>
    <dbReference type="NCBI Taxonomy" id="2819984"/>
    <lineage>
        <taxon>Bacteria</taxon>
        <taxon>Pseudomonadati</taxon>
        <taxon>Bacteroidota</taxon>
        <taxon>Flavobacteriia</taxon>
        <taxon>Flavobacteriales</taxon>
        <taxon>Flavobacteriaceae</taxon>
        <taxon>Winogradskyella</taxon>
    </lineage>
</organism>
<keyword evidence="2" id="KW-1185">Reference proteome</keyword>
<dbReference type="EC" id="3.6.1.57" evidence="1"/>
<dbReference type="Gene3D" id="3.40.50.2000">
    <property type="entry name" value="Glycogen Phosphorylase B"/>
    <property type="match status" value="1"/>
</dbReference>
<dbReference type="Proteomes" id="UP000676776">
    <property type="component" value="Unassembled WGS sequence"/>
</dbReference>